<feature type="domain" description="Alpha 1,4-glycosyltransferase" evidence="2">
    <location>
        <begin position="366"/>
        <end position="490"/>
    </location>
</feature>
<dbReference type="PANTHER" id="PTHR46781:SF5">
    <property type="entry name" value="ALPHA 1,4-GLYCOSYLTRANSFERASE FAMILY PROTEIN"/>
    <property type="match status" value="1"/>
</dbReference>
<sequence length="495" mass="55655">MLKAHRQTGGGVCGGTEWKPTLAISCLLLILICVCILHSFVIFHLELVRLPSPGSINGTGQGSPRVVLNRGPILYALREEQGSHKGLDFKGEVTEPVRLVEARGRAINVAGEERTASGSINGKGHGSPGGPILYREEQWRHKGLDFKGEVRGPVLMAEASGPSLDKPPVNVTEEERIRWFRDNFRRFKVLRSDSLSARFPAKTKAFFQGCKRRFFMTWISRAGAFGPRELASVESVFRWHPDACLLVISRTLDSVEGSQIFRPFADRGFRVMAAAPDLGFLFKGTPAEAWLRSVAEGATDPGEIPFPQNLSNILRLAALYKYGGIYIDSDVILLRRFARLRNAIGAQNTDPETGAWNRLNNAVLVFDKRHPLVFKFIQEFALTFNGNKWGHNGPYLVTRVVSRIAKQSNDFEFVVMPPLAFYPVDWTRIHRFFKRPSDSAGVKWRGAKLSQLENETFAIHLWNKQSREFPVEDGSIIHHIFNKSCIICHHKHFPS</sequence>
<dbReference type="AlphaFoldDB" id="A0A0D6R0W3"/>
<reference evidence="3" key="1">
    <citation type="submission" date="2015-03" db="EMBL/GenBank/DDBJ databases">
        <title>A transcriptome of Araucaria cunninghamii, an australian fine timber species.</title>
        <authorList>
            <person name="Jing Yi C.J.Y."/>
            <person name="Yin San L.Y.S."/>
            <person name="Abdul Karim S.S."/>
            <person name="Wan Azmi N.N."/>
            <person name="Hercus R.R."/>
            <person name="Croft L.L."/>
        </authorList>
    </citation>
    <scope>NUCLEOTIDE SEQUENCE</scope>
    <source>
        <strain evidence="3">MI0301</strain>
        <tissue evidence="3">Leaf</tissue>
    </source>
</reference>
<keyword evidence="1" id="KW-1133">Transmembrane helix</keyword>
<keyword evidence="1" id="KW-0472">Membrane</keyword>
<keyword evidence="1" id="KW-0812">Transmembrane</keyword>
<feature type="transmembrane region" description="Helical" evidence="1">
    <location>
        <begin position="21"/>
        <end position="45"/>
    </location>
</feature>
<dbReference type="Pfam" id="PF04488">
    <property type="entry name" value="Gly_transf_sug"/>
    <property type="match status" value="1"/>
</dbReference>
<proteinExistence type="predicted"/>
<dbReference type="Gene3D" id="3.90.550.20">
    <property type="match status" value="1"/>
</dbReference>
<protein>
    <recommendedName>
        <fullName evidence="2">Alpha 1,4-glycosyltransferase domain-containing protein</fullName>
    </recommendedName>
</protein>
<dbReference type="InterPro" id="IPR007577">
    <property type="entry name" value="GlycoTrfase_DXD_sugar-bd_CS"/>
</dbReference>
<dbReference type="InterPro" id="IPR007652">
    <property type="entry name" value="A1-4-GlycosylTfrase_dom"/>
</dbReference>
<evidence type="ECO:0000256" key="1">
    <source>
        <dbReference type="SAM" id="Phobius"/>
    </source>
</evidence>
<dbReference type="InterPro" id="IPR044789">
    <property type="entry name" value="Put_A1-4-GlycosylTfrase_plant"/>
</dbReference>
<name>A0A0D6R0W3_ARACU</name>
<dbReference type="PANTHER" id="PTHR46781">
    <property type="entry name" value="ALPHA 1,4-GLYCOSYLTRANSFERASE FAMILY PROTEIN"/>
    <property type="match status" value="1"/>
</dbReference>
<evidence type="ECO:0000313" key="3">
    <source>
        <dbReference type="EMBL" id="JAG96356.1"/>
    </source>
</evidence>
<dbReference type="Pfam" id="PF04572">
    <property type="entry name" value="Gb3_synth"/>
    <property type="match status" value="1"/>
</dbReference>
<accession>A0A0D6R0W3</accession>
<dbReference type="InterPro" id="IPR029044">
    <property type="entry name" value="Nucleotide-diphossugar_trans"/>
</dbReference>
<evidence type="ECO:0000259" key="2">
    <source>
        <dbReference type="Pfam" id="PF04572"/>
    </source>
</evidence>
<dbReference type="SUPFAM" id="SSF53448">
    <property type="entry name" value="Nucleotide-diphospho-sugar transferases"/>
    <property type="match status" value="1"/>
</dbReference>
<organism evidence="3">
    <name type="scientific">Araucaria cunninghamii</name>
    <name type="common">Hoop pine</name>
    <name type="synonym">Moreton Bay pine</name>
    <dbReference type="NCBI Taxonomy" id="56994"/>
    <lineage>
        <taxon>Eukaryota</taxon>
        <taxon>Viridiplantae</taxon>
        <taxon>Streptophyta</taxon>
        <taxon>Embryophyta</taxon>
        <taxon>Tracheophyta</taxon>
        <taxon>Spermatophyta</taxon>
        <taxon>Pinopsida</taxon>
        <taxon>Pinidae</taxon>
        <taxon>Conifers II</taxon>
        <taxon>Araucariales</taxon>
        <taxon>Araucariaceae</taxon>
        <taxon>Araucaria</taxon>
    </lineage>
</organism>
<dbReference type="EMBL" id="GCKF01037712">
    <property type="protein sequence ID" value="JAG96356.1"/>
    <property type="molecule type" value="Transcribed_RNA"/>
</dbReference>